<protein>
    <recommendedName>
        <fullName evidence="3">1-phosphatidylinositol phosphodiesterase</fullName>
        <ecNumber evidence="2">4.6.1.13</ecNumber>
    </recommendedName>
    <alternativeName>
        <fullName evidence="4">Phosphatidylinositol diacylglycerol-lyase</fullName>
    </alternativeName>
    <alternativeName>
        <fullName evidence="5">Phosphatidylinositol-specific phospholipase C</fullName>
    </alternativeName>
</protein>
<sequence>MSPTRRDVLKWGAGAGTLAATGAVSFGLPTAASAAVTPGGAYTNMWMSHLNPSTPLNMLTIPGTHDSCCEYPSHGTEWSHTQNWGIPEQLQQGIRFLDIRCNGLQGTANELGIYHSSYYQYIRFQDVLDQCQAFLRAQPTECIVMRVRNENAGGQALNDTEFARRVNYYRALPAYQNLLKPLKFQWPTLSSAAGQIVPIFDFIDDNNIPPTMGSVIPWGGGTSPWVQSIEDHYYVDMDPKGRYIVQQFDRAAADVKQGTLYINFLSMAGAPLSQFPKVYEQKLMDNYIYPYLNTHRKGPRFGIVPMDFPDFHVNVVQMLIDRNL</sequence>
<dbReference type="PROSITE" id="PS50007">
    <property type="entry name" value="PIPLC_X_DOMAIN"/>
    <property type="match status" value="1"/>
</dbReference>
<evidence type="ECO:0000256" key="3">
    <source>
        <dbReference type="ARBA" id="ARBA00019758"/>
    </source>
</evidence>
<dbReference type="InterPro" id="IPR017946">
    <property type="entry name" value="PLC-like_Pdiesterase_TIM-brl"/>
</dbReference>
<evidence type="ECO:0000259" key="7">
    <source>
        <dbReference type="SMART" id="SM00148"/>
    </source>
</evidence>
<organism evidence="8 9">
    <name type="scientific">Catenulispora pinistramenti</name>
    <dbReference type="NCBI Taxonomy" id="2705254"/>
    <lineage>
        <taxon>Bacteria</taxon>
        <taxon>Bacillati</taxon>
        <taxon>Actinomycetota</taxon>
        <taxon>Actinomycetes</taxon>
        <taxon>Catenulisporales</taxon>
        <taxon>Catenulisporaceae</taxon>
        <taxon>Catenulispora</taxon>
    </lineage>
</organism>
<keyword evidence="6" id="KW-0732">Signal</keyword>
<dbReference type="Gene3D" id="3.20.20.190">
    <property type="entry name" value="Phosphatidylinositol (PI) phosphodiesterase"/>
    <property type="match status" value="1"/>
</dbReference>
<dbReference type="Pfam" id="PF00388">
    <property type="entry name" value="PI-PLC-X"/>
    <property type="match status" value="1"/>
</dbReference>
<dbReference type="EMBL" id="JAAFYZ010000172">
    <property type="protein sequence ID" value="MBS2552129.1"/>
    <property type="molecule type" value="Genomic_DNA"/>
</dbReference>
<reference evidence="8 9" key="1">
    <citation type="submission" date="2020-02" db="EMBL/GenBank/DDBJ databases">
        <title>Acidophilic actinobacteria isolated from forest soil.</title>
        <authorList>
            <person name="Golinska P."/>
        </authorList>
    </citation>
    <scope>NUCLEOTIDE SEQUENCE [LARGE SCALE GENOMIC DNA]</scope>
    <source>
        <strain evidence="8 9">NL8</strain>
    </source>
</reference>
<evidence type="ECO:0000256" key="5">
    <source>
        <dbReference type="ARBA" id="ARBA00030782"/>
    </source>
</evidence>
<dbReference type="SUPFAM" id="SSF51695">
    <property type="entry name" value="PLC-like phosphodiesterases"/>
    <property type="match status" value="1"/>
</dbReference>
<dbReference type="EC" id="4.6.1.13" evidence="2"/>
<feature type="domain" description="Phosphatidylinositol-specific phospholipase C X" evidence="7">
    <location>
        <begin position="53"/>
        <end position="202"/>
    </location>
</feature>
<keyword evidence="9" id="KW-1185">Reference proteome</keyword>
<name>A0ABS5L1D2_9ACTN</name>
<evidence type="ECO:0000313" key="8">
    <source>
        <dbReference type="EMBL" id="MBS2552129.1"/>
    </source>
</evidence>
<comment type="catalytic activity">
    <reaction evidence="1">
        <text>a 1,2-diacyl-sn-glycero-3-phospho-(1D-myo-inositol) = 1D-myo-inositol 1,2-cyclic phosphate + a 1,2-diacyl-sn-glycerol</text>
        <dbReference type="Rhea" id="RHEA:17093"/>
        <dbReference type="ChEBI" id="CHEBI:17815"/>
        <dbReference type="ChEBI" id="CHEBI:57880"/>
        <dbReference type="ChEBI" id="CHEBI:58484"/>
        <dbReference type="EC" id="4.6.1.13"/>
    </reaction>
</comment>
<evidence type="ECO:0000313" key="9">
    <source>
        <dbReference type="Proteomes" id="UP000730482"/>
    </source>
</evidence>
<proteinExistence type="predicted"/>
<dbReference type="PANTHER" id="PTHR13593:SF148">
    <property type="entry name" value="PHOSPHATIDYLINOSITOL-SPECIFIC PHOSPHOLIPASE C X DOMAIN-CONTAINING PROTEIN"/>
    <property type="match status" value="1"/>
</dbReference>
<evidence type="ECO:0000256" key="2">
    <source>
        <dbReference type="ARBA" id="ARBA00012581"/>
    </source>
</evidence>
<dbReference type="Proteomes" id="UP000730482">
    <property type="component" value="Unassembled WGS sequence"/>
</dbReference>
<evidence type="ECO:0000256" key="6">
    <source>
        <dbReference type="SAM" id="SignalP"/>
    </source>
</evidence>
<evidence type="ECO:0000256" key="4">
    <source>
        <dbReference type="ARBA" id="ARBA00030474"/>
    </source>
</evidence>
<dbReference type="InterPro" id="IPR006311">
    <property type="entry name" value="TAT_signal"/>
</dbReference>
<dbReference type="RefSeq" id="WP_212017432.1">
    <property type="nucleotide sequence ID" value="NZ_JAAFYZ010000172.1"/>
</dbReference>
<evidence type="ECO:0000256" key="1">
    <source>
        <dbReference type="ARBA" id="ARBA00001316"/>
    </source>
</evidence>
<dbReference type="InterPro" id="IPR051057">
    <property type="entry name" value="PI-PLC_domain"/>
</dbReference>
<dbReference type="SMART" id="SM00148">
    <property type="entry name" value="PLCXc"/>
    <property type="match status" value="1"/>
</dbReference>
<comment type="caution">
    <text evidence="8">The sequence shown here is derived from an EMBL/GenBank/DDBJ whole genome shotgun (WGS) entry which is preliminary data.</text>
</comment>
<dbReference type="PANTHER" id="PTHR13593">
    <property type="match status" value="1"/>
</dbReference>
<feature type="signal peptide" evidence="6">
    <location>
        <begin position="1"/>
        <end position="34"/>
    </location>
</feature>
<accession>A0ABS5L1D2</accession>
<gene>
    <name evidence="8" type="ORF">KGQ19_35265</name>
</gene>
<dbReference type="CDD" id="cd08586">
    <property type="entry name" value="PI-PLCc_BcPLC_like"/>
    <property type="match status" value="1"/>
</dbReference>
<feature type="chain" id="PRO_5045369998" description="1-phosphatidylinositol phosphodiesterase" evidence="6">
    <location>
        <begin position="35"/>
        <end position="324"/>
    </location>
</feature>
<dbReference type="PROSITE" id="PS51318">
    <property type="entry name" value="TAT"/>
    <property type="match status" value="1"/>
</dbReference>
<dbReference type="InterPro" id="IPR000909">
    <property type="entry name" value="PLipase_C_PInositol-sp_X_dom"/>
</dbReference>